<evidence type="ECO:0000256" key="1">
    <source>
        <dbReference type="SAM" id="Phobius"/>
    </source>
</evidence>
<dbReference type="AlphaFoldDB" id="A0A0N5C736"/>
<keyword evidence="2" id="KW-1185">Reference proteome</keyword>
<organism evidence="2 3">
    <name type="scientific">Strongyloides papillosus</name>
    <name type="common">Intestinal threadworm</name>
    <dbReference type="NCBI Taxonomy" id="174720"/>
    <lineage>
        <taxon>Eukaryota</taxon>
        <taxon>Metazoa</taxon>
        <taxon>Ecdysozoa</taxon>
        <taxon>Nematoda</taxon>
        <taxon>Chromadorea</taxon>
        <taxon>Rhabditida</taxon>
        <taxon>Tylenchina</taxon>
        <taxon>Panagrolaimomorpha</taxon>
        <taxon>Strongyloidoidea</taxon>
        <taxon>Strongyloididae</taxon>
        <taxon>Strongyloides</taxon>
    </lineage>
</organism>
<keyword evidence="1" id="KW-0812">Transmembrane</keyword>
<name>A0A0N5C736_STREA</name>
<proteinExistence type="predicted"/>
<accession>A0A0N5C736</accession>
<protein>
    <submittedName>
        <fullName evidence="3">Uncharacterized protein</fullName>
    </submittedName>
</protein>
<evidence type="ECO:0000313" key="2">
    <source>
        <dbReference type="Proteomes" id="UP000046392"/>
    </source>
</evidence>
<keyword evidence="1" id="KW-1133">Transmembrane helix</keyword>
<feature type="transmembrane region" description="Helical" evidence="1">
    <location>
        <begin position="167"/>
        <end position="187"/>
    </location>
</feature>
<dbReference type="Proteomes" id="UP000046392">
    <property type="component" value="Unplaced"/>
</dbReference>
<keyword evidence="1" id="KW-0472">Membrane</keyword>
<sequence>MKNARFVRLTTDFYEEEKIFFNLYVALLDERNNIKIEKSVLTSNIKNSNLKNSANEACTNKNVRNFYEIKSTYSISNYFGTQNNIYQLLIYNNFIVTVEKIPHINGYYYEENAIKLKYFKDEVKPVTICLDEKIIRKPIYISFYNGYDQKKEPNDENNTYTSIRNKIIYIVMIVIIILIIILSCRNIKKEYNAILNMDKEIQDKIFGKRKGKKLHEILNEKLQQQHSNNDDGIKPIIPYVKFDKRFNEINKIPKKRVTGMEIKTLSKNIEYISS</sequence>
<dbReference type="WBParaSite" id="SPAL_0001375100.1">
    <property type="protein sequence ID" value="SPAL_0001375100.1"/>
    <property type="gene ID" value="SPAL_0001375100"/>
</dbReference>
<evidence type="ECO:0000313" key="3">
    <source>
        <dbReference type="WBParaSite" id="SPAL_0001375100.1"/>
    </source>
</evidence>
<reference evidence="3" key="1">
    <citation type="submission" date="2017-02" db="UniProtKB">
        <authorList>
            <consortium name="WormBaseParasite"/>
        </authorList>
    </citation>
    <scope>IDENTIFICATION</scope>
</reference>